<dbReference type="InterPro" id="IPR023996">
    <property type="entry name" value="TonB-dep_OMP_SusC/RagA"/>
</dbReference>
<accession>A0A5J4RAK4</accession>
<name>A0A5J4RAK4_9ZZZZ</name>
<dbReference type="Gene3D" id="2.170.130.10">
    <property type="entry name" value="TonB-dependent receptor, plug domain"/>
    <property type="match status" value="1"/>
</dbReference>
<evidence type="ECO:0000256" key="3">
    <source>
        <dbReference type="ARBA" id="ARBA00022692"/>
    </source>
</evidence>
<keyword evidence="5" id="KW-0798">TonB box</keyword>
<evidence type="ECO:0000256" key="4">
    <source>
        <dbReference type="ARBA" id="ARBA00022729"/>
    </source>
</evidence>
<evidence type="ECO:0000256" key="5">
    <source>
        <dbReference type="ARBA" id="ARBA00023077"/>
    </source>
</evidence>
<dbReference type="GO" id="GO:0044718">
    <property type="term" value="P:siderophore transmembrane transport"/>
    <property type="evidence" value="ECO:0007669"/>
    <property type="project" value="TreeGrafter"/>
</dbReference>
<evidence type="ECO:0000256" key="7">
    <source>
        <dbReference type="ARBA" id="ARBA00023170"/>
    </source>
</evidence>
<keyword evidence="4" id="KW-0732">Signal</keyword>
<dbReference type="NCBIfam" id="TIGR04056">
    <property type="entry name" value="OMP_RagA_SusC"/>
    <property type="match status" value="1"/>
</dbReference>
<dbReference type="PANTHER" id="PTHR30069">
    <property type="entry name" value="TONB-DEPENDENT OUTER MEMBRANE RECEPTOR"/>
    <property type="match status" value="1"/>
</dbReference>
<dbReference type="Gene3D" id="2.40.170.20">
    <property type="entry name" value="TonB-dependent receptor, beta-barrel domain"/>
    <property type="match status" value="1"/>
</dbReference>
<dbReference type="PANTHER" id="PTHR30069:SF29">
    <property type="entry name" value="HEMOGLOBIN AND HEMOGLOBIN-HAPTOGLOBIN-BINDING PROTEIN 1-RELATED"/>
    <property type="match status" value="1"/>
</dbReference>
<dbReference type="InterPro" id="IPR039426">
    <property type="entry name" value="TonB-dep_rcpt-like"/>
</dbReference>
<keyword evidence="6" id="KW-0472">Membrane</keyword>
<keyword evidence="7 11" id="KW-0675">Receptor</keyword>
<comment type="caution">
    <text evidence="11">The sequence shown here is derived from an EMBL/GenBank/DDBJ whole genome shotgun (WGS) entry which is preliminary data.</text>
</comment>
<dbReference type="Gene3D" id="2.60.40.1120">
    <property type="entry name" value="Carboxypeptidase-like, regulatory domain"/>
    <property type="match status" value="1"/>
</dbReference>
<dbReference type="Pfam" id="PF13715">
    <property type="entry name" value="CarbopepD_reg_2"/>
    <property type="match status" value="1"/>
</dbReference>
<dbReference type="InterPro" id="IPR012910">
    <property type="entry name" value="Plug_dom"/>
</dbReference>
<dbReference type="Pfam" id="PF07715">
    <property type="entry name" value="Plug"/>
    <property type="match status" value="1"/>
</dbReference>
<evidence type="ECO:0000259" key="9">
    <source>
        <dbReference type="Pfam" id="PF00593"/>
    </source>
</evidence>
<evidence type="ECO:0000313" key="11">
    <source>
        <dbReference type="EMBL" id="KAA6330788.1"/>
    </source>
</evidence>
<feature type="domain" description="TonB-dependent receptor-like beta-barrel" evidence="9">
    <location>
        <begin position="455"/>
        <end position="1059"/>
    </location>
</feature>
<dbReference type="PROSITE" id="PS52016">
    <property type="entry name" value="TONB_DEPENDENT_REC_3"/>
    <property type="match status" value="1"/>
</dbReference>
<organism evidence="11">
    <name type="scientific">termite gut metagenome</name>
    <dbReference type="NCBI Taxonomy" id="433724"/>
    <lineage>
        <taxon>unclassified sequences</taxon>
        <taxon>metagenomes</taxon>
        <taxon>organismal metagenomes</taxon>
    </lineage>
</organism>
<evidence type="ECO:0000259" key="10">
    <source>
        <dbReference type="Pfam" id="PF07715"/>
    </source>
</evidence>
<keyword evidence="8" id="KW-0998">Cell outer membrane</keyword>
<evidence type="ECO:0000256" key="1">
    <source>
        <dbReference type="ARBA" id="ARBA00004571"/>
    </source>
</evidence>
<dbReference type="InterPro" id="IPR037066">
    <property type="entry name" value="Plug_dom_sf"/>
</dbReference>
<evidence type="ECO:0000256" key="2">
    <source>
        <dbReference type="ARBA" id="ARBA00022448"/>
    </source>
</evidence>
<sequence>MSKQKKVVGLLLIASLLLSWKGYAIEGLKGILAEVSQQRGTVTGIVEDETGAVIGASVVVKGTSRGTVSDVNGHFTLDGVKQGEALVISYVGYASQEITYNGQSTLRIQLNSNAFNVDEIVVVAYGTAQKSTFTGSASVVKAEQLERISGSGFAEALQGMSAGVNVVNNEGNPGGETRIQIRGISSMSGISTPLYVVDGMPYDGTLTSISPSDIESMTVLKDAAASSLYGSRAANGVVVITTKKGKSGKPAINFKGAWGSSDNAVGNPTKATPYEQLTNTWRAIYNDQYYVNRLDKKAAGDYASSTLLPHMVNPRVNSKGETVYVTPFKWINEDFVLHDGNGNAWINPNLEMIWDKSDYDWYGVVFSRKLRQDYGIDVSGSSADQKTNYYISTSYLNDKGYASNQYYNRYSFRANVTSEITNWLTLGGNLSYGYSRQNISGANRALVFSNTLNSPWLRNSDNTDWEYSKKTGKRMYDFGENSSAFFGIHVLTNGGDYWDNPNDEDFKNVEGSMITSHYFADFKLPFDIRFKTSINLDDIARNEYEYGSAVHGEGQLKPYGVTVMTNGGWASRANYKTMSITWNNLLTWNKSFGDNSVSVLAGHELYSYNKLYNYGYGEGIMQLGQYELASTTTNWEVDSYKDRYALLSFFGKLDYNYLNRYYLSGSFRQDGSSRFHPDNRWGNFFSIGASWRISKENFLEGITWLDNLALRGSYGTTGNDRLVPRNTSDGNSLIDDEILYAYQGYYDSDDFYGSAGYKPTTIATPNLKWERNQQYNLALDFSIFNRINATAEYYSRDSKDLLYYKNLPLSAQVGDAEGVNTNLGNVRNNGFELTLSAVPISHPGFTWSIDANFSTLKNEVTYLPGGSYIYTLRTSNYILEEGHSLYEFFMVKHAGVNPENGNQQYWIKDGNEGWKTTENYTDVTTSDYQYCGSAIPKSFGSITNNFKFHNFDFSFMWYGSFGSKMYDYVYSERTTIRDGVGVIQDLVAGKYWTQPGDKAIFPRWSASSYANTRRASDFFLFNNDYIRLRNVTLGYTLPKRITQKVGISNTRIYLTGDNLLTLGSATNRYTEPETGVQGNNYNGNANTDNGIQGSRRVYMCGIQISF</sequence>
<dbReference type="AlphaFoldDB" id="A0A5J4RAK4"/>
<dbReference type="InterPro" id="IPR000531">
    <property type="entry name" value="Beta-barrel_TonB"/>
</dbReference>
<keyword evidence="2" id="KW-0813">Transport</keyword>
<dbReference type="Pfam" id="PF00593">
    <property type="entry name" value="TonB_dep_Rec_b-barrel"/>
    <property type="match status" value="1"/>
</dbReference>
<evidence type="ECO:0000256" key="8">
    <source>
        <dbReference type="ARBA" id="ARBA00023237"/>
    </source>
</evidence>
<feature type="domain" description="TonB-dependent receptor plug" evidence="10">
    <location>
        <begin position="131"/>
        <end position="237"/>
    </location>
</feature>
<dbReference type="GO" id="GO:0009279">
    <property type="term" value="C:cell outer membrane"/>
    <property type="evidence" value="ECO:0007669"/>
    <property type="project" value="UniProtKB-SubCell"/>
</dbReference>
<dbReference type="EMBL" id="SNRY01001458">
    <property type="protein sequence ID" value="KAA6330788.1"/>
    <property type="molecule type" value="Genomic_DNA"/>
</dbReference>
<dbReference type="SUPFAM" id="SSF56935">
    <property type="entry name" value="Porins"/>
    <property type="match status" value="1"/>
</dbReference>
<dbReference type="NCBIfam" id="TIGR04057">
    <property type="entry name" value="SusC_RagA_signa"/>
    <property type="match status" value="1"/>
</dbReference>
<keyword evidence="3" id="KW-0812">Transmembrane</keyword>
<gene>
    <name evidence="11" type="ORF">EZS27_020546</name>
</gene>
<dbReference type="SUPFAM" id="SSF49464">
    <property type="entry name" value="Carboxypeptidase regulatory domain-like"/>
    <property type="match status" value="1"/>
</dbReference>
<protein>
    <submittedName>
        <fullName evidence="11">TonB-dependent receptor SusC</fullName>
    </submittedName>
</protein>
<evidence type="ECO:0000256" key="6">
    <source>
        <dbReference type="ARBA" id="ARBA00023136"/>
    </source>
</evidence>
<dbReference type="InterPro" id="IPR036942">
    <property type="entry name" value="Beta-barrel_TonB_sf"/>
</dbReference>
<reference evidence="11" key="1">
    <citation type="submission" date="2019-03" db="EMBL/GenBank/DDBJ databases">
        <title>Single cell metagenomics reveals metabolic interactions within the superorganism composed of flagellate Streblomastix strix and complex community of Bacteroidetes bacteria on its surface.</title>
        <authorList>
            <person name="Treitli S.C."/>
            <person name="Kolisko M."/>
            <person name="Husnik F."/>
            <person name="Keeling P."/>
            <person name="Hampl V."/>
        </authorList>
    </citation>
    <scope>NUCLEOTIDE SEQUENCE</scope>
    <source>
        <strain evidence="11">STM</strain>
    </source>
</reference>
<dbReference type="InterPro" id="IPR008969">
    <property type="entry name" value="CarboxyPept-like_regulatory"/>
</dbReference>
<comment type="subcellular location">
    <subcellularLocation>
        <location evidence="1">Cell outer membrane</location>
        <topology evidence="1">Multi-pass membrane protein</topology>
    </subcellularLocation>
</comment>
<proteinExistence type="predicted"/>
<dbReference type="InterPro" id="IPR023997">
    <property type="entry name" value="TonB-dep_OMP_SusC/RagA_CS"/>
</dbReference>
<dbReference type="GO" id="GO:0015344">
    <property type="term" value="F:siderophore uptake transmembrane transporter activity"/>
    <property type="evidence" value="ECO:0007669"/>
    <property type="project" value="TreeGrafter"/>
</dbReference>